<keyword evidence="3" id="KW-1185">Reference proteome</keyword>
<organism evidence="2 3">
    <name type="scientific">Actinomadura harenae</name>
    <dbReference type="NCBI Taxonomy" id="2483351"/>
    <lineage>
        <taxon>Bacteria</taxon>
        <taxon>Bacillati</taxon>
        <taxon>Actinomycetota</taxon>
        <taxon>Actinomycetes</taxon>
        <taxon>Streptosporangiales</taxon>
        <taxon>Thermomonosporaceae</taxon>
        <taxon>Actinomadura</taxon>
    </lineage>
</organism>
<dbReference type="PANTHER" id="PTHR13887:SF41">
    <property type="entry name" value="THIOREDOXIN SUPERFAMILY PROTEIN"/>
    <property type="match status" value="1"/>
</dbReference>
<reference evidence="2 3" key="1">
    <citation type="submission" date="2018-10" db="EMBL/GenBank/DDBJ databases">
        <title>Isolation from soil.</title>
        <authorList>
            <person name="Hu J."/>
        </authorList>
    </citation>
    <scope>NUCLEOTIDE SEQUENCE [LARGE SCALE GENOMIC DNA]</scope>
    <source>
        <strain evidence="2 3">NEAU-Ht49</strain>
    </source>
</reference>
<dbReference type="Gene3D" id="3.40.30.10">
    <property type="entry name" value="Glutaredoxin"/>
    <property type="match status" value="1"/>
</dbReference>
<dbReference type="RefSeq" id="WP_122197028.1">
    <property type="nucleotide sequence ID" value="NZ_JBHSKC010000002.1"/>
</dbReference>
<sequence>MKVRIEMTQDVACVWSALAHARLENALEEFRAEGGEAEVVYRPFQVAPDAPVDGEPLSEVHRRVFGPDVERNIARMADLAAKDGFTMRFDRAVFANTLDAHRLLAVAESHGKGEEAAGRMFRAYFSDGLNVADPAVLARLAGELGVPWLPEDASDEVPAAIARVRAEGVTSVPRFVISERTLPPGAPSTGDLLNALRAAAG</sequence>
<proteinExistence type="predicted"/>
<dbReference type="Proteomes" id="UP000282674">
    <property type="component" value="Unassembled WGS sequence"/>
</dbReference>
<dbReference type="InterPro" id="IPR001853">
    <property type="entry name" value="DSBA-like_thioredoxin_dom"/>
</dbReference>
<comment type="caution">
    <text evidence="2">The sequence shown here is derived from an EMBL/GenBank/DDBJ whole genome shotgun (WGS) entry which is preliminary data.</text>
</comment>
<dbReference type="InterPro" id="IPR036249">
    <property type="entry name" value="Thioredoxin-like_sf"/>
</dbReference>
<accession>A0A3M2LXB3</accession>
<dbReference type="GO" id="GO:0016491">
    <property type="term" value="F:oxidoreductase activity"/>
    <property type="evidence" value="ECO:0007669"/>
    <property type="project" value="InterPro"/>
</dbReference>
<dbReference type="OrthoDB" id="9799122at2"/>
<gene>
    <name evidence="2" type="ORF">EBO15_25830</name>
</gene>
<evidence type="ECO:0000313" key="3">
    <source>
        <dbReference type="Proteomes" id="UP000282674"/>
    </source>
</evidence>
<dbReference type="EMBL" id="RFFG01000051">
    <property type="protein sequence ID" value="RMI40685.1"/>
    <property type="molecule type" value="Genomic_DNA"/>
</dbReference>
<evidence type="ECO:0000313" key="2">
    <source>
        <dbReference type="EMBL" id="RMI40685.1"/>
    </source>
</evidence>
<protein>
    <submittedName>
        <fullName evidence="2">DsbA family oxidoreductase</fullName>
    </submittedName>
</protein>
<dbReference type="CDD" id="cd03024">
    <property type="entry name" value="DsbA_FrnE"/>
    <property type="match status" value="1"/>
</dbReference>
<feature type="domain" description="DSBA-like thioredoxin" evidence="1">
    <location>
        <begin position="8"/>
        <end position="196"/>
    </location>
</feature>
<name>A0A3M2LXB3_9ACTN</name>
<dbReference type="SUPFAM" id="SSF52833">
    <property type="entry name" value="Thioredoxin-like"/>
    <property type="match status" value="1"/>
</dbReference>
<dbReference type="Pfam" id="PF01323">
    <property type="entry name" value="DSBA"/>
    <property type="match status" value="1"/>
</dbReference>
<dbReference type="PANTHER" id="PTHR13887">
    <property type="entry name" value="GLUTATHIONE S-TRANSFERASE KAPPA"/>
    <property type="match status" value="1"/>
</dbReference>
<evidence type="ECO:0000259" key="1">
    <source>
        <dbReference type="Pfam" id="PF01323"/>
    </source>
</evidence>
<dbReference type="AlphaFoldDB" id="A0A3M2LXB3"/>